<dbReference type="EMBL" id="VUJX02000020">
    <property type="protein sequence ID" value="KAL0929272.1"/>
    <property type="molecule type" value="Genomic_DNA"/>
</dbReference>
<keyword evidence="2" id="KW-1185">Reference proteome</keyword>
<reference evidence="1 2" key="1">
    <citation type="journal article" date="2020" name="Phytopathology">
        <title>Genome Sequence Resources of Colletotrichum truncatum, C. plurivorum, C. musicola, and C. sojae: Four Species Pathogenic to Soybean (Glycine max).</title>
        <authorList>
            <person name="Rogerio F."/>
            <person name="Boufleur T.R."/>
            <person name="Ciampi-Guillardi M."/>
            <person name="Sukno S.A."/>
            <person name="Thon M.R."/>
            <person name="Massola Junior N.S."/>
            <person name="Baroncelli R."/>
        </authorList>
    </citation>
    <scope>NUCLEOTIDE SEQUENCE [LARGE SCALE GENOMIC DNA]</scope>
    <source>
        <strain evidence="1 2">CMES1059</strain>
    </source>
</reference>
<gene>
    <name evidence="1" type="ORF">CTRU02_215813</name>
</gene>
<comment type="caution">
    <text evidence="1">The sequence shown here is derived from an EMBL/GenBank/DDBJ whole genome shotgun (WGS) entry which is preliminary data.</text>
</comment>
<organism evidence="1 2">
    <name type="scientific">Colletotrichum truncatum</name>
    <name type="common">Anthracnose fungus</name>
    <name type="synonym">Colletotrichum capsici</name>
    <dbReference type="NCBI Taxonomy" id="5467"/>
    <lineage>
        <taxon>Eukaryota</taxon>
        <taxon>Fungi</taxon>
        <taxon>Dikarya</taxon>
        <taxon>Ascomycota</taxon>
        <taxon>Pezizomycotina</taxon>
        <taxon>Sordariomycetes</taxon>
        <taxon>Hypocreomycetidae</taxon>
        <taxon>Glomerellales</taxon>
        <taxon>Glomerellaceae</taxon>
        <taxon>Colletotrichum</taxon>
        <taxon>Colletotrichum truncatum species complex</taxon>
    </lineage>
</organism>
<sequence>MNQNLNLDSIFLWLANISPQGDLLSSSSGAASASHQQDLDQDLDQDLKRPRKRPRLALSIDDDSRFTRIENEIVPRKNPRTQETRHLPSPTETYLPVSHHEPIPSSHDMTHPHTPSPQKRALDDTTTDVGYDLDYTPRPFSLTGVTFSPRPSDQSSVSGQSVTSRASGASSPNKRLRDNEILDSGFTLGQFSEDPDLPSSLRTLIDKLGVIEDGFHLLPTSRMSDVDPVTKPKRGASIPRHAFGAEGDFATAYKSRVPSLDWMQEVKSDANKCERERSSESQWNAEIHLPVLKWICKKASITPGLLGTQYCTTAQILSNYRPKGAPTQMVDFCIVVDPARDMQTPEARGIISRKCSSRPGSSINHSDMGGLTHLPIALSLETKRPGVEWDKALLQVGTWQTAQFRSLKQLGWDPEASAIEFLPAVIVQGHDWDFVATVPGLAGDQSVIYLKVPMGSTRHEWGILKLVLALQCVTQWCEGVFWPAFKRECLGCLVRTV</sequence>
<dbReference type="Proteomes" id="UP000805649">
    <property type="component" value="Unassembled WGS sequence"/>
</dbReference>
<evidence type="ECO:0000313" key="1">
    <source>
        <dbReference type="EMBL" id="KAL0929272.1"/>
    </source>
</evidence>
<accession>A0ACC3YBQ9</accession>
<protein>
    <submittedName>
        <fullName evidence="1">Uncharacterized protein</fullName>
    </submittedName>
</protein>
<proteinExistence type="predicted"/>
<evidence type="ECO:0000313" key="2">
    <source>
        <dbReference type="Proteomes" id="UP000805649"/>
    </source>
</evidence>
<name>A0ACC3YBQ9_COLTU</name>